<dbReference type="AlphaFoldDB" id="A0A7J9L187"/>
<protein>
    <recommendedName>
        <fullName evidence="3">RNase H type-1 domain-containing protein</fullName>
    </recommendedName>
</protein>
<organism evidence="1 2">
    <name type="scientific">Gossypium schwendimanii</name>
    <name type="common">Cotton</name>
    <dbReference type="NCBI Taxonomy" id="34291"/>
    <lineage>
        <taxon>Eukaryota</taxon>
        <taxon>Viridiplantae</taxon>
        <taxon>Streptophyta</taxon>
        <taxon>Embryophyta</taxon>
        <taxon>Tracheophyta</taxon>
        <taxon>Spermatophyta</taxon>
        <taxon>Magnoliopsida</taxon>
        <taxon>eudicotyledons</taxon>
        <taxon>Gunneridae</taxon>
        <taxon>Pentapetalae</taxon>
        <taxon>rosids</taxon>
        <taxon>malvids</taxon>
        <taxon>Malvales</taxon>
        <taxon>Malvaceae</taxon>
        <taxon>Malvoideae</taxon>
        <taxon>Gossypium</taxon>
    </lineage>
</organism>
<dbReference type="Proteomes" id="UP000593576">
    <property type="component" value="Unassembled WGS sequence"/>
</dbReference>
<sequence length="176" mass="19514">VVRFIRSLQQHSKNRSSAQTTLWVHLYTDGAVARDTGNAFVGVWGILDGLLVQLNKGYRRAMIQTDNVDMIMALTDIELEDSEHNTVADRLAKLSLTRKSSLQVFDVAPIEIIESDKVRKRMDWMRWIISPSIQFPTKSGQDMLVAGVQNISLDSGTASNQSGSMSQGYVSVTVAV</sequence>
<evidence type="ECO:0000313" key="1">
    <source>
        <dbReference type="EMBL" id="MBA0852189.1"/>
    </source>
</evidence>
<feature type="non-terminal residue" evidence="1">
    <location>
        <position position="1"/>
    </location>
</feature>
<accession>A0A7J9L187</accession>
<evidence type="ECO:0000313" key="2">
    <source>
        <dbReference type="Proteomes" id="UP000593576"/>
    </source>
</evidence>
<gene>
    <name evidence="1" type="ORF">Goshw_002185</name>
</gene>
<dbReference type="EMBL" id="JABFAF010000004">
    <property type="protein sequence ID" value="MBA0852189.1"/>
    <property type="molecule type" value="Genomic_DNA"/>
</dbReference>
<name>A0A7J9L187_GOSSC</name>
<proteinExistence type="predicted"/>
<dbReference type="OrthoDB" id="987100at2759"/>
<reference evidence="1 2" key="1">
    <citation type="journal article" date="2019" name="Genome Biol. Evol.">
        <title>Insights into the evolution of the New World diploid cottons (Gossypium, subgenus Houzingenia) based on genome sequencing.</title>
        <authorList>
            <person name="Grover C.E."/>
            <person name="Arick M.A. 2nd"/>
            <person name="Thrash A."/>
            <person name="Conover J.L."/>
            <person name="Sanders W.S."/>
            <person name="Peterson D.G."/>
            <person name="Frelichowski J.E."/>
            <person name="Scheffler J.A."/>
            <person name="Scheffler B.E."/>
            <person name="Wendel J.F."/>
        </authorList>
    </citation>
    <scope>NUCLEOTIDE SEQUENCE [LARGE SCALE GENOMIC DNA]</scope>
    <source>
        <strain evidence="1">1</strain>
        <tissue evidence="1">Leaf</tissue>
    </source>
</reference>
<keyword evidence="2" id="KW-1185">Reference proteome</keyword>
<comment type="caution">
    <text evidence="1">The sequence shown here is derived from an EMBL/GenBank/DDBJ whole genome shotgun (WGS) entry which is preliminary data.</text>
</comment>
<evidence type="ECO:0008006" key="3">
    <source>
        <dbReference type="Google" id="ProtNLM"/>
    </source>
</evidence>